<feature type="transmembrane region" description="Helical" evidence="10">
    <location>
        <begin position="16"/>
        <end position="35"/>
    </location>
</feature>
<evidence type="ECO:0000256" key="4">
    <source>
        <dbReference type="ARBA" id="ARBA00017522"/>
    </source>
</evidence>
<feature type="transmembrane region" description="Helical" evidence="10">
    <location>
        <begin position="185"/>
        <end position="204"/>
    </location>
</feature>
<dbReference type="PANTHER" id="PTHR36122:SF2">
    <property type="entry name" value="NICOTINAMIDE RIBOSIDE TRANSPORTER PNUC"/>
    <property type="match status" value="1"/>
</dbReference>
<keyword evidence="9 10" id="KW-0472">Membrane</keyword>
<evidence type="ECO:0000256" key="8">
    <source>
        <dbReference type="ARBA" id="ARBA00022989"/>
    </source>
</evidence>
<evidence type="ECO:0000256" key="1">
    <source>
        <dbReference type="ARBA" id="ARBA00002672"/>
    </source>
</evidence>
<feature type="transmembrane region" description="Helical" evidence="10">
    <location>
        <begin position="42"/>
        <end position="61"/>
    </location>
</feature>
<dbReference type="Pfam" id="PF04973">
    <property type="entry name" value="NMN_transporter"/>
    <property type="match status" value="1"/>
</dbReference>
<protein>
    <recommendedName>
        <fullName evidence="4">Nicotinamide riboside transporter PnuC</fullName>
    </recommendedName>
</protein>
<evidence type="ECO:0000256" key="7">
    <source>
        <dbReference type="ARBA" id="ARBA00022692"/>
    </source>
</evidence>
<sequence>MDLLSLNYVLFSVLDYPISLLECLGIVSGIFCVYYASVDRIITWPIGIFNSICFFFLFYQVHLYSDMLLQIYFFASSIYGWIYWKKRKGVKPPITDLSWKVRSYLILSILAFSFLLGELTKKLPIFLPAYFTEPPSFPYWDAFTTVASVIANFLLARRVAESWYIWISVDVVCIVLYYLKDIRLVTIEYFVFLVIAVYGSYIWYKESRTVAFTTSNNEA</sequence>
<comment type="similarity">
    <text evidence="3">Belongs to the nicotinamide ribonucleoside (NR) uptake permease (TC 4.B.1) family.</text>
</comment>
<evidence type="ECO:0000256" key="5">
    <source>
        <dbReference type="ARBA" id="ARBA00022448"/>
    </source>
</evidence>
<keyword evidence="6" id="KW-1003">Cell membrane</keyword>
<comment type="caution">
    <text evidence="11">The sequence shown here is derived from an EMBL/GenBank/DDBJ whole genome shotgun (WGS) entry which is preliminary data.</text>
</comment>
<evidence type="ECO:0000256" key="6">
    <source>
        <dbReference type="ARBA" id="ARBA00022475"/>
    </source>
</evidence>
<evidence type="ECO:0000256" key="9">
    <source>
        <dbReference type="ARBA" id="ARBA00023136"/>
    </source>
</evidence>
<dbReference type="Proteomes" id="UP000298264">
    <property type="component" value="Unassembled WGS sequence"/>
</dbReference>
<organism evidence="11 12">
    <name type="scientific">Leptospira ilyithenensis</name>
    <dbReference type="NCBI Taxonomy" id="2484901"/>
    <lineage>
        <taxon>Bacteria</taxon>
        <taxon>Pseudomonadati</taxon>
        <taxon>Spirochaetota</taxon>
        <taxon>Spirochaetia</taxon>
        <taxon>Leptospirales</taxon>
        <taxon>Leptospiraceae</taxon>
        <taxon>Leptospira</taxon>
    </lineage>
</organism>
<dbReference type="EMBL" id="RQHV01000002">
    <property type="protein sequence ID" value="TGN14600.1"/>
    <property type="molecule type" value="Genomic_DNA"/>
</dbReference>
<evidence type="ECO:0000256" key="2">
    <source>
        <dbReference type="ARBA" id="ARBA00004651"/>
    </source>
</evidence>
<accession>A0A4R9LVI2</accession>
<feature type="transmembrane region" description="Helical" evidence="10">
    <location>
        <begin position="104"/>
        <end position="131"/>
    </location>
</feature>
<evidence type="ECO:0000256" key="3">
    <source>
        <dbReference type="ARBA" id="ARBA00006669"/>
    </source>
</evidence>
<name>A0A4R9LVI2_9LEPT</name>
<evidence type="ECO:0000313" key="11">
    <source>
        <dbReference type="EMBL" id="TGN14600.1"/>
    </source>
</evidence>
<proteinExistence type="inferred from homology"/>
<dbReference type="GO" id="GO:0005886">
    <property type="term" value="C:plasma membrane"/>
    <property type="evidence" value="ECO:0007669"/>
    <property type="project" value="UniProtKB-SubCell"/>
</dbReference>
<feature type="transmembrane region" description="Helical" evidence="10">
    <location>
        <begin position="67"/>
        <end position="84"/>
    </location>
</feature>
<dbReference type="OrthoDB" id="9791248at2"/>
<keyword evidence="12" id="KW-1185">Reference proteome</keyword>
<reference evidence="11" key="1">
    <citation type="journal article" date="2019" name="PLoS Negl. Trop. Dis.">
        <title>Revisiting the worldwide diversity of Leptospira species in the environment.</title>
        <authorList>
            <person name="Vincent A.T."/>
            <person name="Schiettekatte O."/>
            <person name="Bourhy P."/>
            <person name="Veyrier F.J."/>
            <person name="Picardeau M."/>
        </authorList>
    </citation>
    <scope>NUCLEOTIDE SEQUENCE [LARGE SCALE GENOMIC DNA]</scope>
    <source>
        <strain evidence="11">201400974</strain>
    </source>
</reference>
<evidence type="ECO:0000313" key="12">
    <source>
        <dbReference type="Proteomes" id="UP000298264"/>
    </source>
</evidence>
<dbReference type="PANTHER" id="PTHR36122">
    <property type="entry name" value="NICOTINAMIDE RIBOSIDE TRANSPORTER PNUC"/>
    <property type="match status" value="1"/>
</dbReference>
<keyword evidence="8 10" id="KW-1133">Transmembrane helix</keyword>
<comment type="subcellular location">
    <subcellularLocation>
        <location evidence="2">Cell membrane</location>
        <topology evidence="2">Multi-pass membrane protein</topology>
    </subcellularLocation>
</comment>
<feature type="transmembrane region" description="Helical" evidence="10">
    <location>
        <begin position="163"/>
        <end position="179"/>
    </location>
</feature>
<keyword evidence="7 10" id="KW-0812">Transmembrane</keyword>
<evidence type="ECO:0000256" key="10">
    <source>
        <dbReference type="SAM" id="Phobius"/>
    </source>
</evidence>
<dbReference type="NCBIfam" id="TIGR01528">
    <property type="entry name" value="NMN_trans_PnuC"/>
    <property type="match status" value="1"/>
</dbReference>
<keyword evidence="5" id="KW-0813">Transport</keyword>
<dbReference type="GO" id="GO:0034257">
    <property type="term" value="F:nicotinamide riboside transmembrane transporter activity"/>
    <property type="evidence" value="ECO:0007669"/>
    <property type="project" value="InterPro"/>
</dbReference>
<dbReference type="InterPro" id="IPR006419">
    <property type="entry name" value="NMN_transpt_PnuC"/>
</dbReference>
<gene>
    <name evidence="11" type="ORF">EHS11_01005</name>
</gene>
<feature type="transmembrane region" description="Helical" evidence="10">
    <location>
        <begin position="137"/>
        <end position="156"/>
    </location>
</feature>
<comment type="function">
    <text evidence="1">Required for nicotinamide riboside transport across the inner membrane.</text>
</comment>
<dbReference type="AlphaFoldDB" id="A0A4R9LVI2"/>